<evidence type="ECO:0000313" key="3">
    <source>
        <dbReference type="Proteomes" id="UP000076532"/>
    </source>
</evidence>
<dbReference type="InterPro" id="IPR029063">
    <property type="entry name" value="SAM-dependent_MTases_sf"/>
</dbReference>
<feature type="domain" description="Methyltransferase" evidence="1">
    <location>
        <begin position="60"/>
        <end position="152"/>
    </location>
</feature>
<dbReference type="OrthoDB" id="184880at2759"/>
<organism evidence="2 3">
    <name type="scientific">Athelia psychrophila</name>
    <dbReference type="NCBI Taxonomy" id="1759441"/>
    <lineage>
        <taxon>Eukaryota</taxon>
        <taxon>Fungi</taxon>
        <taxon>Dikarya</taxon>
        <taxon>Basidiomycota</taxon>
        <taxon>Agaricomycotina</taxon>
        <taxon>Agaricomycetes</taxon>
        <taxon>Agaricomycetidae</taxon>
        <taxon>Atheliales</taxon>
        <taxon>Atheliaceae</taxon>
        <taxon>Athelia</taxon>
    </lineage>
</organism>
<dbReference type="PANTHER" id="PTHR43591">
    <property type="entry name" value="METHYLTRANSFERASE"/>
    <property type="match status" value="1"/>
</dbReference>
<dbReference type="Pfam" id="PF13649">
    <property type="entry name" value="Methyltransf_25"/>
    <property type="match status" value="1"/>
</dbReference>
<keyword evidence="2" id="KW-0489">Methyltransferase</keyword>
<dbReference type="Gene3D" id="3.40.50.150">
    <property type="entry name" value="Vaccinia Virus protein VP39"/>
    <property type="match status" value="1"/>
</dbReference>
<gene>
    <name evidence="2" type="ORF">FIBSPDRAFT_1035998</name>
</gene>
<sequence>MQNDNIGIQHNARTHVSRNYALPADDVERVRLDVQHGILKAAFGNRLILAPVTVKPGDCVLDSGTGTGAWPLDFAKEAPSTVSIYGVDISSRLFPSDPPANVKFLTCSITRLPETWTSTFTLVNQKLLLHGLSAAAWQGAFSEMYRILVPGGWVNLCELHSLSDLDRLDFEVGPAAKKMLTLVGKIVRSGGALLDAALHLPGWLEQAGFTDVRTEMSRVPLSGDEGRPMRDNVYNAYLAMKTPALKAGGFGLVKSEEEYDEAVHAMREELVGTDNAAIQTYVIYAQKPVNA</sequence>
<dbReference type="SUPFAM" id="SSF53335">
    <property type="entry name" value="S-adenosyl-L-methionine-dependent methyltransferases"/>
    <property type="match status" value="1"/>
</dbReference>
<dbReference type="CDD" id="cd02440">
    <property type="entry name" value="AdoMet_MTases"/>
    <property type="match status" value="1"/>
</dbReference>
<accession>A0A166W663</accession>
<dbReference type="EMBL" id="KV417482">
    <property type="protein sequence ID" value="KZP33428.1"/>
    <property type="molecule type" value="Genomic_DNA"/>
</dbReference>
<evidence type="ECO:0000313" key="2">
    <source>
        <dbReference type="EMBL" id="KZP33428.1"/>
    </source>
</evidence>
<dbReference type="STRING" id="436010.A0A166W663"/>
<dbReference type="GO" id="GO:0032259">
    <property type="term" value="P:methylation"/>
    <property type="evidence" value="ECO:0007669"/>
    <property type="project" value="UniProtKB-KW"/>
</dbReference>
<protein>
    <submittedName>
        <fullName evidence="2">S-adenosyl-L-methionine-dependent methyltransferase</fullName>
    </submittedName>
</protein>
<keyword evidence="2" id="KW-0808">Transferase</keyword>
<name>A0A166W663_9AGAM</name>
<dbReference type="InterPro" id="IPR041698">
    <property type="entry name" value="Methyltransf_25"/>
</dbReference>
<keyword evidence="3" id="KW-1185">Reference proteome</keyword>
<evidence type="ECO:0000259" key="1">
    <source>
        <dbReference type="Pfam" id="PF13649"/>
    </source>
</evidence>
<dbReference type="AlphaFoldDB" id="A0A166W663"/>
<dbReference type="Proteomes" id="UP000076532">
    <property type="component" value="Unassembled WGS sequence"/>
</dbReference>
<proteinExistence type="predicted"/>
<dbReference type="GO" id="GO:0008168">
    <property type="term" value="F:methyltransferase activity"/>
    <property type="evidence" value="ECO:0007669"/>
    <property type="project" value="UniProtKB-KW"/>
</dbReference>
<reference evidence="2 3" key="1">
    <citation type="journal article" date="2016" name="Mol. Biol. Evol.">
        <title>Comparative Genomics of Early-Diverging Mushroom-Forming Fungi Provides Insights into the Origins of Lignocellulose Decay Capabilities.</title>
        <authorList>
            <person name="Nagy L.G."/>
            <person name="Riley R."/>
            <person name="Tritt A."/>
            <person name="Adam C."/>
            <person name="Daum C."/>
            <person name="Floudas D."/>
            <person name="Sun H."/>
            <person name="Yadav J.S."/>
            <person name="Pangilinan J."/>
            <person name="Larsson K.H."/>
            <person name="Matsuura K."/>
            <person name="Barry K."/>
            <person name="Labutti K."/>
            <person name="Kuo R."/>
            <person name="Ohm R.A."/>
            <person name="Bhattacharya S.S."/>
            <person name="Shirouzu T."/>
            <person name="Yoshinaga Y."/>
            <person name="Martin F.M."/>
            <person name="Grigoriev I.V."/>
            <person name="Hibbett D.S."/>
        </authorList>
    </citation>
    <scope>NUCLEOTIDE SEQUENCE [LARGE SCALE GENOMIC DNA]</scope>
    <source>
        <strain evidence="2 3">CBS 109695</strain>
    </source>
</reference>